<keyword evidence="10" id="KW-0233">DNA recombination</keyword>
<dbReference type="Gene3D" id="4.10.970.10">
    <property type="entry name" value="Ku70, bridge and pillars"/>
    <property type="match status" value="1"/>
</dbReference>
<keyword evidence="5" id="KW-0227">DNA damage</keyword>
<dbReference type="EMBL" id="KI392664">
    <property type="protein sequence ID" value="ERN11840.1"/>
    <property type="molecule type" value="Genomic_DNA"/>
</dbReference>
<dbReference type="InterPro" id="IPR006164">
    <property type="entry name" value="DNA_bd_Ku70/Ku80"/>
</dbReference>
<evidence type="ECO:0000256" key="2">
    <source>
        <dbReference type="ARBA" id="ARBA00005240"/>
    </source>
</evidence>
<evidence type="ECO:0000256" key="7">
    <source>
        <dbReference type="ARBA" id="ARBA00022806"/>
    </source>
</evidence>
<dbReference type="InterPro" id="IPR006165">
    <property type="entry name" value="Ku70"/>
</dbReference>
<evidence type="ECO:0000313" key="20">
    <source>
        <dbReference type="Proteomes" id="UP000017836"/>
    </source>
</evidence>
<evidence type="ECO:0000256" key="10">
    <source>
        <dbReference type="ARBA" id="ARBA00023172"/>
    </source>
</evidence>
<dbReference type="Pfam" id="PF03730">
    <property type="entry name" value="Ku_C"/>
    <property type="match status" value="1"/>
</dbReference>
<name>W1PWT5_AMBTC</name>
<evidence type="ECO:0000256" key="3">
    <source>
        <dbReference type="ARBA" id="ARBA00012551"/>
    </source>
</evidence>
<keyword evidence="4" id="KW-0547">Nucleotide-binding</keyword>
<keyword evidence="11" id="KW-0234">DNA repair</keyword>
<keyword evidence="9" id="KW-0238">DNA-binding</keyword>
<dbReference type="PIRSF" id="PIRSF003033">
    <property type="entry name" value="Ku70"/>
    <property type="match status" value="1"/>
</dbReference>
<evidence type="ECO:0000256" key="4">
    <source>
        <dbReference type="ARBA" id="ARBA00022741"/>
    </source>
</evidence>
<evidence type="ECO:0000313" key="19">
    <source>
        <dbReference type="EMBL" id="ERN11840.1"/>
    </source>
</evidence>
<dbReference type="Gene3D" id="3.40.50.410">
    <property type="entry name" value="von Willebrand factor, type A domain"/>
    <property type="match status" value="1"/>
</dbReference>
<dbReference type="InterPro" id="IPR027388">
    <property type="entry name" value="Ku70_bridge/pillars_dom_sf"/>
</dbReference>
<dbReference type="STRING" id="13333.W1PWT5"/>
<dbReference type="OMA" id="FWANVKH"/>
<evidence type="ECO:0000256" key="12">
    <source>
        <dbReference type="ARBA" id="ARBA00023242"/>
    </source>
</evidence>
<dbReference type="KEGG" id="atr:18440043"/>
<dbReference type="GO" id="GO:0000723">
    <property type="term" value="P:telomere maintenance"/>
    <property type="evidence" value="ECO:0000318"/>
    <property type="project" value="GO_Central"/>
</dbReference>
<evidence type="ECO:0000259" key="18">
    <source>
        <dbReference type="PROSITE" id="PS50800"/>
    </source>
</evidence>
<keyword evidence="20" id="KW-1185">Reference proteome</keyword>
<dbReference type="SMART" id="SM00559">
    <property type="entry name" value="Ku78"/>
    <property type="match status" value="1"/>
</dbReference>
<dbReference type="InterPro" id="IPR036465">
    <property type="entry name" value="vWFA_dom_sf"/>
</dbReference>
<feature type="region of interest" description="Disordered" evidence="17">
    <location>
        <begin position="1"/>
        <end position="21"/>
    </location>
</feature>
<comment type="subcellular location">
    <subcellularLocation>
        <location evidence="1">Nucleus</location>
    </subcellularLocation>
</comment>
<comment type="catalytic activity">
    <reaction evidence="13">
        <text>ATP + H2O = ADP + phosphate + H(+)</text>
        <dbReference type="Rhea" id="RHEA:13065"/>
        <dbReference type="ChEBI" id="CHEBI:15377"/>
        <dbReference type="ChEBI" id="CHEBI:15378"/>
        <dbReference type="ChEBI" id="CHEBI:30616"/>
        <dbReference type="ChEBI" id="CHEBI:43474"/>
        <dbReference type="ChEBI" id="CHEBI:456216"/>
        <dbReference type="EC" id="3.6.4.12"/>
    </reaction>
</comment>
<dbReference type="Pfam" id="PF03731">
    <property type="entry name" value="Ku_N"/>
    <property type="match status" value="1"/>
</dbReference>
<dbReference type="Pfam" id="PF02735">
    <property type="entry name" value="Ku"/>
    <property type="match status" value="1"/>
</dbReference>
<dbReference type="GO" id="GO:0016787">
    <property type="term" value="F:hydrolase activity"/>
    <property type="evidence" value="ECO:0007669"/>
    <property type="project" value="UniProtKB-KW"/>
</dbReference>
<sequence>MDYDPDNLFRDDEEDPEGEFFQERESSKEFVVYLIDARPEMLAQDAGKSESHFHAANRCITESLKTLIINRDYDEVAICFFNTKEKKNMQDLDSVYVFNVPEREELDRPTARLIKEFSHIEEKFLTKIGSRNGIIPMTRENSLYNAIWVSQGLLRRGSSKNVDKRILLFTNEDDPFRHVDGATKSDMIRTTLQRAKDVQDLSISIELFPMCRPGTEFNTYKFYAELLGLEGEELSEFLPLAAEKIEDMVDQLKKRIFKKRVIRRMAFLIHDDMWIELNSYALIRPTSPGVITWLDSVSNTQLKSERSFICADTGTLLQEPMERFHLHKNEIVRFSLEELSEVKRISSVPLFLLGFKPTDCLKDYHNLKPSTFLYPSDEEIDGSTCIFVALYRAMLKYQRFALAFFGSSTHPQLVALVAQDDMIRNGVQLEPPGMHMIYLPYCNDIRSIEELQNHDSDTIPRATDDQIEKAMAVMKKLDLKEFSISQFANPALQRHYALLQVLALGDDVDELPEINDETLPDEEGMRRPGVVNALEGFKAAVYGENHDAEEAALEATKSGGEASKKRKAETAVKEAANYNWDDLAESGKLKDLTMPELKNYLAAHNLPVTGKKDALISRILTHLGK</sequence>
<organism evidence="19 20">
    <name type="scientific">Amborella trichopoda</name>
    <dbReference type="NCBI Taxonomy" id="13333"/>
    <lineage>
        <taxon>Eukaryota</taxon>
        <taxon>Viridiplantae</taxon>
        <taxon>Streptophyta</taxon>
        <taxon>Embryophyta</taxon>
        <taxon>Tracheophyta</taxon>
        <taxon>Spermatophyta</taxon>
        <taxon>Magnoliopsida</taxon>
        <taxon>Amborellales</taxon>
        <taxon>Amborellaceae</taxon>
        <taxon>Amborella</taxon>
    </lineage>
</organism>
<dbReference type="GO" id="GO:0003684">
    <property type="term" value="F:damaged DNA binding"/>
    <property type="evidence" value="ECO:0007669"/>
    <property type="project" value="InterPro"/>
</dbReference>
<dbReference type="Gene3D" id="1.10.1600.10">
    <property type="match status" value="1"/>
</dbReference>
<evidence type="ECO:0000256" key="6">
    <source>
        <dbReference type="ARBA" id="ARBA00022801"/>
    </source>
</evidence>
<dbReference type="InterPro" id="IPR003034">
    <property type="entry name" value="SAP_dom"/>
</dbReference>
<feature type="domain" description="SAP" evidence="18">
    <location>
        <begin position="589"/>
        <end position="623"/>
    </location>
</feature>
<evidence type="ECO:0000256" key="16">
    <source>
        <dbReference type="ARBA" id="ARBA00083456"/>
    </source>
</evidence>
<dbReference type="GO" id="GO:0003690">
    <property type="term" value="F:double-stranded DNA binding"/>
    <property type="evidence" value="ECO:0007669"/>
    <property type="project" value="EnsemblPlants"/>
</dbReference>
<dbReference type="SMART" id="SM00513">
    <property type="entry name" value="SAP"/>
    <property type="match status" value="1"/>
</dbReference>
<dbReference type="InterPro" id="IPR047087">
    <property type="entry name" value="KU70_core_dom"/>
</dbReference>
<accession>W1PWT5</accession>
<gene>
    <name evidence="19" type="ORF">AMTR_s00020p00070810</name>
</gene>
<feature type="compositionally biased region" description="Acidic residues" evidence="17">
    <location>
        <begin position="1"/>
        <end position="20"/>
    </location>
</feature>
<dbReference type="InterPro" id="IPR016194">
    <property type="entry name" value="SPOC-like_C_dom_sf"/>
</dbReference>
<dbReference type="HOGENOM" id="CLU_014815_2_0_1"/>
<dbReference type="Gramene" id="ERN11840">
    <property type="protein sequence ID" value="ERN11840"/>
    <property type="gene ID" value="AMTR_s00020p00070810"/>
</dbReference>
<evidence type="ECO:0000256" key="13">
    <source>
        <dbReference type="ARBA" id="ARBA00047995"/>
    </source>
</evidence>
<dbReference type="GO" id="GO:0043564">
    <property type="term" value="C:Ku70:Ku80 complex"/>
    <property type="evidence" value="ECO:0000318"/>
    <property type="project" value="GO_Central"/>
</dbReference>
<protein>
    <recommendedName>
        <fullName evidence="14">ATP-dependent DNA helicase 2 subunit KU70</fullName>
        <ecNumber evidence="3">3.6.4.12</ecNumber>
    </recommendedName>
    <alternativeName>
        <fullName evidence="16">ATP-dependent DNA helicase 2 subunit 1</fullName>
    </alternativeName>
    <alternativeName>
        <fullName evidence="15">ATP-dependent DNA helicase II 70 kDa subunit</fullName>
    </alternativeName>
</protein>
<comment type="similarity">
    <text evidence="2">Belongs to the ku70 family.</text>
</comment>
<dbReference type="PANTHER" id="PTHR12604:SF2">
    <property type="entry name" value="X-RAY REPAIR CROSS-COMPLEMENTING PROTEIN 6"/>
    <property type="match status" value="1"/>
</dbReference>
<dbReference type="eggNOG" id="KOG2327">
    <property type="taxonomic scope" value="Eukaryota"/>
</dbReference>
<dbReference type="GO" id="GO:0009408">
    <property type="term" value="P:response to heat"/>
    <property type="evidence" value="ECO:0007669"/>
    <property type="project" value="EnsemblPlants"/>
</dbReference>
<dbReference type="SUPFAM" id="SSF100939">
    <property type="entry name" value="SPOC domain-like"/>
    <property type="match status" value="1"/>
</dbReference>
<proteinExistence type="inferred from homology"/>
<dbReference type="FunFam" id="1.10.1600.10:FF:000003">
    <property type="entry name" value="ATP-dependent DNA helicase 2 subunit KU70"/>
    <property type="match status" value="1"/>
</dbReference>
<dbReference type="PANTHER" id="PTHR12604">
    <property type="entry name" value="KU AUTOANTIGEN DNA HELICASE"/>
    <property type="match status" value="1"/>
</dbReference>
<evidence type="ECO:0000256" key="14">
    <source>
        <dbReference type="ARBA" id="ARBA00069032"/>
    </source>
</evidence>
<evidence type="ECO:0000256" key="15">
    <source>
        <dbReference type="ARBA" id="ARBA00079373"/>
    </source>
</evidence>
<dbReference type="FunFam" id="2.40.290.10:FF:000001">
    <property type="entry name" value="X-ray repair cross complementing 6"/>
    <property type="match status" value="1"/>
</dbReference>
<reference evidence="20" key="1">
    <citation type="journal article" date="2013" name="Science">
        <title>The Amborella genome and the evolution of flowering plants.</title>
        <authorList>
            <consortium name="Amborella Genome Project"/>
        </authorList>
    </citation>
    <scope>NUCLEOTIDE SEQUENCE [LARGE SCALE GENOMIC DNA]</scope>
</reference>
<keyword evidence="6" id="KW-0378">Hydrolase</keyword>
<dbReference type="PROSITE" id="PS50800">
    <property type="entry name" value="SAP"/>
    <property type="match status" value="1"/>
</dbReference>
<evidence type="ECO:0000256" key="8">
    <source>
        <dbReference type="ARBA" id="ARBA00022840"/>
    </source>
</evidence>
<dbReference type="GO" id="GO:0003678">
    <property type="term" value="F:DNA helicase activity"/>
    <property type="evidence" value="ECO:0007669"/>
    <property type="project" value="UniProtKB-EC"/>
</dbReference>
<dbReference type="CDD" id="cd00788">
    <property type="entry name" value="KU70"/>
    <property type="match status" value="1"/>
</dbReference>
<dbReference type="AlphaFoldDB" id="W1PWT5"/>
<dbReference type="FunFam" id="1.10.720.30:FF:000021">
    <property type="entry name" value="ATP-dependent DNA helicase 2 subunit KU70"/>
    <property type="match status" value="1"/>
</dbReference>
<dbReference type="Gene3D" id="2.40.290.10">
    <property type="match status" value="1"/>
</dbReference>
<dbReference type="GO" id="GO:0006310">
    <property type="term" value="P:DNA recombination"/>
    <property type="evidence" value="ECO:0007669"/>
    <property type="project" value="UniProtKB-KW"/>
</dbReference>
<dbReference type="CDD" id="cd01458">
    <property type="entry name" value="vWA_ku"/>
    <property type="match status" value="1"/>
</dbReference>
<evidence type="ECO:0000256" key="5">
    <source>
        <dbReference type="ARBA" id="ARBA00022763"/>
    </source>
</evidence>
<dbReference type="Proteomes" id="UP000017836">
    <property type="component" value="Unassembled WGS sequence"/>
</dbReference>
<dbReference type="GO" id="GO:0006303">
    <property type="term" value="P:double-strand break repair via nonhomologous end joining"/>
    <property type="evidence" value="ECO:0000318"/>
    <property type="project" value="GO_Central"/>
</dbReference>
<dbReference type="SUPFAM" id="SSF68906">
    <property type="entry name" value="SAP domain"/>
    <property type="match status" value="1"/>
</dbReference>
<dbReference type="EC" id="3.6.4.12" evidence="3"/>
<dbReference type="FunFam" id="3.40.50.410:FF:000068">
    <property type="entry name" value="ATP-dependent DNA helicase 2 subunit KU70"/>
    <property type="match status" value="1"/>
</dbReference>
<evidence type="ECO:0000256" key="1">
    <source>
        <dbReference type="ARBA" id="ARBA00004123"/>
    </source>
</evidence>
<dbReference type="InterPro" id="IPR005160">
    <property type="entry name" value="Ku_C"/>
</dbReference>
<dbReference type="SUPFAM" id="SSF53300">
    <property type="entry name" value="vWA-like"/>
    <property type="match status" value="1"/>
</dbReference>
<dbReference type="NCBIfam" id="TIGR00578">
    <property type="entry name" value="ku70"/>
    <property type="match status" value="1"/>
</dbReference>
<keyword evidence="7" id="KW-0347">Helicase</keyword>
<dbReference type="GO" id="GO:0042162">
    <property type="term" value="F:telomeric DNA binding"/>
    <property type="evidence" value="ECO:0000318"/>
    <property type="project" value="GO_Central"/>
</dbReference>
<dbReference type="InterPro" id="IPR036361">
    <property type="entry name" value="SAP_dom_sf"/>
</dbReference>
<evidence type="ECO:0000256" key="11">
    <source>
        <dbReference type="ARBA" id="ARBA00023204"/>
    </source>
</evidence>
<dbReference type="InterPro" id="IPR005161">
    <property type="entry name" value="Ku_N"/>
</dbReference>
<evidence type="ECO:0000256" key="17">
    <source>
        <dbReference type="SAM" id="MobiDB-lite"/>
    </source>
</evidence>
<dbReference type="Pfam" id="PF02037">
    <property type="entry name" value="SAP"/>
    <property type="match status" value="1"/>
</dbReference>
<dbReference type="Gene3D" id="1.10.720.30">
    <property type="entry name" value="SAP domain"/>
    <property type="match status" value="1"/>
</dbReference>
<dbReference type="GO" id="GO:0005524">
    <property type="term" value="F:ATP binding"/>
    <property type="evidence" value="ECO:0007669"/>
    <property type="project" value="UniProtKB-KW"/>
</dbReference>
<dbReference type="OrthoDB" id="3249161at2759"/>
<keyword evidence="12" id="KW-0539">Nucleus</keyword>
<keyword evidence="8" id="KW-0067">ATP-binding</keyword>
<evidence type="ECO:0000256" key="9">
    <source>
        <dbReference type="ARBA" id="ARBA00023125"/>
    </source>
</evidence>